<evidence type="ECO:0000313" key="2">
    <source>
        <dbReference type="Proteomes" id="UP000265520"/>
    </source>
</evidence>
<dbReference type="Proteomes" id="UP000265520">
    <property type="component" value="Unassembled WGS sequence"/>
</dbReference>
<organism evidence="1 2">
    <name type="scientific">Trifolium medium</name>
    <dbReference type="NCBI Taxonomy" id="97028"/>
    <lineage>
        <taxon>Eukaryota</taxon>
        <taxon>Viridiplantae</taxon>
        <taxon>Streptophyta</taxon>
        <taxon>Embryophyta</taxon>
        <taxon>Tracheophyta</taxon>
        <taxon>Spermatophyta</taxon>
        <taxon>Magnoliopsida</taxon>
        <taxon>eudicotyledons</taxon>
        <taxon>Gunneridae</taxon>
        <taxon>Pentapetalae</taxon>
        <taxon>rosids</taxon>
        <taxon>fabids</taxon>
        <taxon>Fabales</taxon>
        <taxon>Fabaceae</taxon>
        <taxon>Papilionoideae</taxon>
        <taxon>50 kb inversion clade</taxon>
        <taxon>NPAAA clade</taxon>
        <taxon>Hologalegina</taxon>
        <taxon>IRL clade</taxon>
        <taxon>Trifolieae</taxon>
        <taxon>Trifolium</taxon>
    </lineage>
</organism>
<proteinExistence type="predicted"/>
<feature type="non-terminal residue" evidence="1">
    <location>
        <position position="1"/>
    </location>
</feature>
<accession>A0A392QL77</accession>
<dbReference type="PANTHER" id="PTHR34427">
    <property type="entry name" value="DUF4283 DOMAIN PROTEIN"/>
    <property type="match status" value="1"/>
</dbReference>
<protein>
    <submittedName>
        <fullName evidence="1">DUF4283 domain protein</fullName>
    </submittedName>
</protein>
<feature type="non-terminal residue" evidence="1">
    <location>
        <position position="187"/>
    </location>
</feature>
<keyword evidence="2" id="KW-1185">Reference proteome</keyword>
<name>A0A392QL77_9FABA</name>
<sequence>HVEAQSGVNKTYANVVKKDPGVNNRQDVTMKCVAFSYDAEEKDLLRLKKAFVGVALHPRMTYNIQDAFHSQGYFGVKVTPMDSNLTLLEGREDGEVEALMEDVCEWLNQWFGEIRQWKPKDVDSDRIAWLKVYGIPTHAWNVNFFDQVSKPWGSFMNTDDTTSKKLSMDVARILIRTSCQKVVDEFI</sequence>
<reference evidence="1 2" key="1">
    <citation type="journal article" date="2018" name="Front. Plant Sci.">
        <title>Red Clover (Trifolium pratense) and Zigzag Clover (T. medium) - A Picture of Genomic Similarities and Differences.</title>
        <authorList>
            <person name="Dluhosova J."/>
            <person name="Istvanek J."/>
            <person name="Nedelnik J."/>
            <person name="Repkova J."/>
        </authorList>
    </citation>
    <scope>NUCLEOTIDE SEQUENCE [LARGE SCALE GENOMIC DNA]</scope>
    <source>
        <strain evidence="2">cv. 10/8</strain>
        <tissue evidence="1">Leaf</tissue>
    </source>
</reference>
<dbReference type="EMBL" id="LXQA010142568">
    <property type="protein sequence ID" value="MCI24624.1"/>
    <property type="molecule type" value="Genomic_DNA"/>
</dbReference>
<comment type="caution">
    <text evidence="1">The sequence shown here is derived from an EMBL/GenBank/DDBJ whole genome shotgun (WGS) entry which is preliminary data.</text>
</comment>
<dbReference type="AlphaFoldDB" id="A0A392QL77"/>
<evidence type="ECO:0000313" key="1">
    <source>
        <dbReference type="EMBL" id="MCI24624.1"/>
    </source>
</evidence>
<dbReference type="PANTHER" id="PTHR34427:SF5">
    <property type="entry name" value="DUF4283 DOMAIN-CONTAINING PROTEIN"/>
    <property type="match status" value="1"/>
</dbReference>